<evidence type="ECO:0000313" key="3">
    <source>
        <dbReference type="Proteomes" id="UP000308197"/>
    </source>
</evidence>
<name>A0A5C3PNF5_9APHY</name>
<keyword evidence="3" id="KW-1185">Reference proteome</keyword>
<dbReference type="AlphaFoldDB" id="A0A5C3PNF5"/>
<dbReference type="InterPro" id="IPR036047">
    <property type="entry name" value="F-box-like_dom_sf"/>
</dbReference>
<accession>A0A5C3PNF5</accession>
<sequence length="738" mass="83702">MSKKSESVGSPRLISEVAEDDFADINVLGPQQVQARCLSRIEQYRGRIAALRAIYNLGALRMEEDALPYLHEAGLQATDLPGLPESALEKIKECKTRMRGLRSLYNFAAPINHILPVELLSEVFSYLRPDFNRRWGMSILHVCRFWTDVMHKTPRFWANLLATHQEVTTLPGWKLSRYRLALNLSATLHLSLSLIGLPVVLAELLRPHAHRISLLHVSVAQSIDGLNFLFEADMPVLQSLAVTPWINNWRFRERQKRLSANYVQLPTTLPALRNISVAAEHFSMASSLLRRVELTSCWCVGCQAYDRRIDPILLALSQCTSLEELSLTNCLPEHEPYPDSPQVRCSPGLSATLPHLRRLAIESQRHSVAIILPRLIVPPTTTLEFNIPGRFKIPSPVDMQSFQAITTADHVFLSLRDTPREPNVMEVYDVHGRQTLSVIANYQEDYWEQDEDGGDPYAPPGVCYAQDVADIFASANSVTSLRVVGRLNAHVRPPYNPWATVVDTFPSLHRLDIGHPADNLSSILEILSQPRPDGRCRCPSLRELCLLWSSEAMWPWIVDPGREPADESSSSSESDAYGDDESVSDESESRPAFSGILMDKFFAARRDWSWYLQGTWDRIRGLRERSEAHVETDDKRTWLPYGMTETRVLAEAITSCLSRREALGAAPLRELQIGIMPPRNRDILEAKADPQSPEDYRRDDEYLERHLPHQPPETRLVKLLEGQVENLEVYWHSSLRGT</sequence>
<dbReference type="Proteomes" id="UP000308197">
    <property type="component" value="Unassembled WGS sequence"/>
</dbReference>
<dbReference type="InParanoid" id="A0A5C3PNF5"/>
<dbReference type="SUPFAM" id="SSF81383">
    <property type="entry name" value="F-box domain"/>
    <property type="match status" value="1"/>
</dbReference>
<protein>
    <submittedName>
        <fullName evidence="2">Uncharacterized protein</fullName>
    </submittedName>
</protein>
<evidence type="ECO:0000313" key="2">
    <source>
        <dbReference type="EMBL" id="TFK91294.1"/>
    </source>
</evidence>
<organism evidence="2 3">
    <name type="scientific">Polyporus arcularius HHB13444</name>
    <dbReference type="NCBI Taxonomy" id="1314778"/>
    <lineage>
        <taxon>Eukaryota</taxon>
        <taxon>Fungi</taxon>
        <taxon>Dikarya</taxon>
        <taxon>Basidiomycota</taxon>
        <taxon>Agaricomycotina</taxon>
        <taxon>Agaricomycetes</taxon>
        <taxon>Polyporales</taxon>
        <taxon>Polyporaceae</taxon>
        <taxon>Polyporus</taxon>
    </lineage>
</organism>
<proteinExistence type="predicted"/>
<gene>
    <name evidence="2" type="ORF">K466DRAFT_660146</name>
</gene>
<dbReference type="STRING" id="1314778.A0A5C3PNF5"/>
<feature type="region of interest" description="Disordered" evidence="1">
    <location>
        <begin position="559"/>
        <end position="589"/>
    </location>
</feature>
<reference evidence="2 3" key="1">
    <citation type="journal article" date="2019" name="Nat. Ecol. Evol.">
        <title>Megaphylogeny resolves global patterns of mushroom evolution.</title>
        <authorList>
            <person name="Varga T."/>
            <person name="Krizsan K."/>
            <person name="Foldi C."/>
            <person name="Dima B."/>
            <person name="Sanchez-Garcia M."/>
            <person name="Sanchez-Ramirez S."/>
            <person name="Szollosi G.J."/>
            <person name="Szarkandi J.G."/>
            <person name="Papp V."/>
            <person name="Albert L."/>
            <person name="Andreopoulos W."/>
            <person name="Angelini C."/>
            <person name="Antonin V."/>
            <person name="Barry K.W."/>
            <person name="Bougher N.L."/>
            <person name="Buchanan P."/>
            <person name="Buyck B."/>
            <person name="Bense V."/>
            <person name="Catcheside P."/>
            <person name="Chovatia M."/>
            <person name="Cooper J."/>
            <person name="Damon W."/>
            <person name="Desjardin D."/>
            <person name="Finy P."/>
            <person name="Geml J."/>
            <person name="Haridas S."/>
            <person name="Hughes K."/>
            <person name="Justo A."/>
            <person name="Karasinski D."/>
            <person name="Kautmanova I."/>
            <person name="Kiss B."/>
            <person name="Kocsube S."/>
            <person name="Kotiranta H."/>
            <person name="LaButti K.M."/>
            <person name="Lechner B.E."/>
            <person name="Liimatainen K."/>
            <person name="Lipzen A."/>
            <person name="Lukacs Z."/>
            <person name="Mihaltcheva S."/>
            <person name="Morgado L.N."/>
            <person name="Niskanen T."/>
            <person name="Noordeloos M.E."/>
            <person name="Ohm R.A."/>
            <person name="Ortiz-Santana B."/>
            <person name="Ovrebo C."/>
            <person name="Racz N."/>
            <person name="Riley R."/>
            <person name="Savchenko A."/>
            <person name="Shiryaev A."/>
            <person name="Soop K."/>
            <person name="Spirin V."/>
            <person name="Szebenyi C."/>
            <person name="Tomsovsky M."/>
            <person name="Tulloss R.E."/>
            <person name="Uehling J."/>
            <person name="Grigoriev I.V."/>
            <person name="Vagvolgyi C."/>
            <person name="Papp T."/>
            <person name="Martin F.M."/>
            <person name="Miettinen O."/>
            <person name="Hibbett D.S."/>
            <person name="Nagy L.G."/>
        </authorList>
    </citation>
    <scope>NUCLEOTIDE SEQUENCE [LARGE SCALE GENOMIC DNA]</scope>
    <source>
        <strain evidence="2 3">HHB13444</strain>
    </source>
</reference>
<feature type="compositionally biased region" description="Acidic residues" evidence="1">
    <location>
        <begin position="576"/>
        <end position="586"/>
    </location>
</feature>
<evidence type="ECO:0000256" key="1">
    <source>
        <dbReference type="SAM" id="MobiDB-lite"/>
    </source>
</evidence>
<dbReference type="EMBL" id="ML211023">
    <property type="protein sequence ID" value="TFK91294.1"/>
    <property type="molecule type" value="Genomic_DNA"/>
</dbReference>